<dbReference type="Gene3D" id="2.40.10.220">
    <property type="entry name" value="predicted glycosyltransferase like domains"/>
    <property type="match status" value="1"/>
</dbReference>
<dbReference type="OrthoDB" id="6989154at2"/>
<evidence type="ECO:0000313" key="2">
    <source>
        <dbReference type="EMBL" id="EGV33288.1"/>
    </source>
</evidence>
<comment type="caution">
    <text evidence="2">The sequence shown here is derived from an EMBL/GenBank/DDBJ whole genome shotgun (WGS) entry which is preliminary data.</text>
</comment>
<proteinExistence type="predicted"/>
<dbReference type="AlphaFoldDB" id="G2DWT4"/>
<dbReference type="Proteomes" id="UP000004200">
    <property type="component" value="Unassembled WGS sequence"/>
</dbReference>
<dbReference type="EMBL" id="AFWT01000003">
    <property type="protein sequence ID" value="EGV33288.1"/>
    <property type="molecule type" value="Genomic_DNA"/>
</dbReference>
<accession>G2DWT4</accession>
<organism evidence="2 3">
    <name type="scientific">Thiorhodococcus drewsii AZ1</name>
    <dbReference type="NCBI Taxonomy" id="765913"/>
    <lineage>
        <taxon>Bacteria</taxon>
        <taxon>Pseudomonadati</taxon>
        <taxon>Pseudomonadota</taxon>
        <taxon>Gammaproteobacteria</taxon>
        <taxon>Chromatiales</taxon>
        <taxon>Chromatiaceae</taxon>
        <taxon>Thiorhodococcus</taxon>
    </lineage>
</organism>
<sequence length="217" mass="24390">MSSSDQDILSSDELEYIRQLYADSESDEEVGGWLRVPKDAAGLLDAFSESPRIELQAGWKGHRLRFPLKLGNRVGNGELTLDIGVPEILEGGERSRSWRVPPSEEIRIRDSSGLLDQPRVVNLSYTGMAIEQRADQLPSIEGQLKGLELILPGQVEYVRLLGYVVRHSQLDDEHVQLGIRFDPLEENARELLGRYILSRHKELQEADDGETVGCEVD</sequence>
<dbReference type="STRING" id="765913.ThidrDRAFT_0495"/>
<dbReference type="GO" id="GO:0035438">
    <property type="term" value="F:cyclic-di-GMP binding"/>
    <property type="evidence" value="ECO:0007669"/>
    <property type="project" value="InterPro"/>
</dbReference>
<evidence type="ECO:0000259" key="1">
    <source>
        <dbReference type="Pfam" id="PF07238"/>
    </source>
</evidence>
<keyword evidence="3" id="KW-1185">Reference proteome</keyword>
<evidence type="ECO:0000313" key="3">
    <source>
        <dbReference type="Proteomes" id="UP000004200"/>
    </source>
</evidence>
<name>G2DWT4_9GAMM</name>
<dbReference type="RefSeq" id="WP_007039211.1">
    <property type="nucleotide sequence ID" value="NZ_AFWT01000003.1"/>
</dbReference>
<dbReference type="InterPro" id="IPR009875">
    <property type="entry name" value="PilZ_domain"/>
</dbReference>
<dbReference type="eggNOG" id="ENOG5031Q7V">
    <property type="taxonomic scope" value="Bacteria"/>
</dbReference>
<reference evidence="2 3" key="1">
    <citation type="submission" date="2011-06" db="EMBL/GenBank/DDBJ databases">
        <title>The draft genome of Thiorhodococcus drewsii AZ1.</title>
        <authorList>
            <consortium name="US DOE Joint Genome Institute (JGI-PGF)"/>
            <person name="Lucas S."/>
            <person name="Han J."/>
            <person name="Lapidus A."/>
            <person name="Cheng J.-F."/>
            <person name="Goodwin L."/>
            <person name="Pitluck S."/>
            <person name="Peters L."/>
            <person name="Land M.L."/>
            <person name="Hauser L."/>
            <person name="Vogl K."/>
            <person name="Liu Z."/>
            <person name="Imhoff J."/>
            <person name="Thiel V."/>
            <person name="Frigaard N.-U."/>
            <person name="Bryant D.A."/>
            <person name="Woyke T.J."/>
        </authorList>
    </citation>
    <scope>NUCLEOTIDE SEQUENCE [LARGE SCALE GENOMIC DNA]</scope>
    <source>
        <strain evidence="2 3">AZ1</strain>
    </source>
</reference>
<dbReference type="Pfam" id="PF07238">
    <property type="entry name" value="PilZ"/>
    <property type="match status" value="1"/>
</dbReference>
<protein>
    <submittedName>
        <fullName evidence="2">Type IV pilus assembly PilZ</fullName>
    </submittedName>
</protein>
<feature type="domain" description="PilZ" evidence="1">
    <location>
        <begin position="93"/>
        <end position="197"/>
    </location>
</feature>
<gene>
    <name evidence="2" type="ORF">ThidrDRAFT_0495</name>
</gene>